<protein>
    <submittedName>
        <fullName evidence="1">CRISPR system CASCADE complex protein CasA</fullName>
    </submittedName>
</protein>
<dbReference type="EMBL" id="AFBP01000094">
    <property type="protein sequence ID" value="EGG50904.1"/>
    <property type="molecule type" value="Genomic_DNA"/>
</dbReference>
<dbReference type="eggNOG" id="ENOG502Z880">
    <property type="taxonomic scope" value="Bacteria"/>
</dbReference>
<dbReference type="NCBIfam" id="TIGR02547">
    <property type="entry name" value="casA_cse1"/>
    <property type="match status" value="1"/>
</dbReference>
<dbReference type="HOGENOM" id="CLU_039818_0_0_4"/>
<evidence type="ECO:0000313" key="2">
    <source>
        <dbReference type="Proteomes" id="UP000005156"/>
    </source>
</evidence>
<sequence length="503" mass="57417">MTQISLISEQWIPVRDRKGVVRKISPLEILDEEIVDIAAERADFQTALWQFLIGLIQTTLAPEDEDAWFDIWEEGLEKADLAKAFSKVGPAFIFGPQSPSFMQDFDQLEGEAVPLAALLPESPGENTIKHNKDFFIKRGEKRFCPHCAAMALFSLQLNAPSGGQGYRTGLRGGGPLTTLIELHSYKGDRNVPLWRKLWANVMPEFESNLPVPKEFDAAVFPWMGKTRTSKAKGSETTPEQVNPLQAYWGMPRRVRIDFEDLEEGRCDFCGEESDQLLSKMKVQNYGINYSGWVHPLTPYRCKLKTPGELNSVKLQPGGLVWKDWLGLNEETTRKDTKEIPALVVETFKHHIGTETKHGLWGFGYDFDNMKVRCWYEHHLPQLLSKEMQSSLQVAQDKAARTLLGLKRAFSKLNRECSYLDVEFWNLTQNLFLGLIRELDEKNSDSESLSAFIKNINRFALIFFDDRTFSSQMNPKDYKECSEARKNLLASLYAKSRSTPKEAK</sequence>
<evidence type="ECO:0000313" key="1">
    <source>
        <dbReference type="EMBL" id="EGG50904.1"/>
    </source>
</evidence>
<comment type="caution">
    <text evidence="1">The sequence shown here is derived from an EMBL/GenBank/DDBJ whole genome shotgun (WGS) entry which is preliminary data.</text>
</comment>
<dbReference type="Pfam" id="PF09481">
    <property type="entry name" value="CRISPR_Cse1"/>
    <property type="match status" value="1"/>
</dbReference>
<accession>F3QND2</accession>
<reference evidence="1 2" key="1">
    <citation type="submission" date="2011-02" db="EMBL/GenBank/DDBJ databases">
        <authorList>
            <person name="Weinstock G."/>
            <person name="Sodergren E."/>
            <person name="Clifton S."/>
            <person name="Fulton L."/>
            <person name="Fulton B."/>
            <person name="Courtney L."/>
            <person name="Fronick C."/>
            <person name="Harrison M."/>
            <person name="Strong C."/>
            <person name="Farmer C."/>
            <person name="Delahaunty K."/>
            <person name="Markovic C."/>
            <person name="Hall O."/>
            <person name="Minx P."/>
            <person name="Tomlinson C."/>
            <person name="Mitreva M."/>
            <person name="Hou S."/>
            <person name="Chen J."/>
            <person name="Wollam A."/>
            <person name="Pepin K.H."/>
            <person name="Johnson M."/>
            <person name="Bhonagiri V."/>
            <person name="Zhang X."/>
            <person name="Suruliraj S."/>
            <person name="Warren W."/>
            <person name="Chinwalla A."/>
            <person name="Mardis E.R."/>
            <person name="Wilson R.K."/>
        </authorList>
    </citation>
    <scope>NUCLEOTIDE SEQUENCE [LARGE SCALE GENOMIC DNA]</scope>
    <source>
        <strain evidence="1 2">YIT 11859</strain>
    </source>
</reference>
<dbReference type="RefSeq" id="WP_008864956.1">
    <property type="nucleotide sequence ID" value="NZ_CAXTIX010000020.1"/>
</dbReference>
<keyword evidence="2" id="KW-1185">Reference proteome</keyword>
<dbReference type="InterPro" id="IPR013381">
    <property type="entry name" value="CRISPR-assoc_prot_Cse1"/>
</dbReference>
<dbReference type="GeneID" id="43349750"/>
<organism evidence="1 2">
    <name type="scientific">Parasutterella excrementihominis YIT 11859</name>
    <dbReference type="NCBI Taxonomy" id="762966"/>
    <lineage>
        <taxon>Bacteria</taxon>
        <taxon>Pseudomonadati</taxon>
        <taxon>Pseudomonadota</taxon>
        <taxon>Betaproteobacteria</taxon>
        <taxon>Burkholderiales</taxon>
        <taxon>Sutterellaceae</taxon>
        <taxon>Parasutterella</taxon>
    </lineage>
</organism>
<proteinExistence type="predicted"/>
<dbReference type="CDD" id="cd09729">
    <property type="entry name" value="Cse1_I-E"/>
    <property type="match status" value="1"/>
</dbReference>
<gene>
    <name evidence="1" type="ORF">HMPREF9439_02464</name>
</gene>
<dbReference type="OrthoDB" id="5392377at2"/>
<dbReference type="Proteomes" id="UP000005156">
    <property type="component" value="Unassembled WGS sequence"/>
</dbReference>
<name>F3QND2_9BURK</name>
<dbReference type="AlphaFoldDB" id="F3QND2"/>